<dbReference type="AlphaFoldDB" id="A0A7M7R0L6"/>
<name>A0A7M7R0L6_NASVI</name>
<feature type="signal peptide" evidence="9">
    <location>
        <begin position="1"/>
        <end position="28"/>
    </location>
</feature>
<evidence type="ECO:0000256" key="9">
    <source>
        <dbReference type="SAM" id="SignalP"/>
    </source>
</evidence>
<feature type="chain" id="PRO_5033914916" description="phospholipase A1" evidence="9">
    <location>
        <begin position="29"/>
        <end position="470"/>
    </location>
</feature>
<keyword evidence="6" id="KW-0378">Hydrolase</keyword>
<evidence type="ECO:0000256" key="6">
    <source>
        <dbReference type="ARBA" id="ARBA00022801"/>
    </source>
</evidence>
<keyword evidence="9" id="KW-0732">Signal</keyword>
<protein>
    <recommendedName>
        <fullName evidence="4">phospholipase A1</fullName>
        <ecNumber evidence="4">3.1.1.32</ecNumber>
    </recommendedName>
</protein>
<organism evidence="11 12">
    <name type="scientific">Nasonia vitripennis</name>
    <name type="common">Parasitic wasp</name>
    <dbReference type="NCBI Taxonomy" id="7425"/>
    <lineage>
        <taxon>Eukaryota</taxon>
        <taxon>Metazoa</taxon>
        <taxon>Ecdysozoa</taxon>
        <taxon>Arthropoda</taxon>
        <taxon>Hexapoda</taxon>
        <taxon>Insecta</taxon>
        <taxon>Pterygota</taxon>
        <taxon>Neoptera</taxon>
        <taxon>Endopterygota</taxon>
        <taxon>Hymenoptera</taxon>
        <taxon>Apocrita</taxon>
        <taxon>Proctotrupomorpha</taxon>
        <taxon>Chalcidoidea</taxon>
        <taxon>Pteromalidae</taxon>
        <taxon>Pteromalinae</taxon>
        <taxon>Nasonia</taxon>
    </lineage>
</organism>
<dbReference type="RefSeq" id="XP_032457339.1">
    <property type="nucleotide sequence ID" value="XM_032601448.1"/>
</dbReference>
<keyword evidence="5" id="KW-0964">Secreted</keyword>
<sequence>MKTATKMLPAILLLSLFLSSGQWQSVDGQFLGGIKDKVLPTNLARGISEGVSSTLGNATTGLKNATLKAQDKIGDAAKAIGKATKSAVDTAQNAAVKIGNATIGEVNDCLGLGSTLSSQFEALLKKDDNGTRAQDAHFYLYSRNQPRQVEVMIGKQFGLEWTDFEVRRNTVVIVHGFLSNGNETWIKEMADAFLYMADVNVIVVDWSDGGDTYNYLKAVVNTQTTGNQIATFFGQIANYTVERNGPTKEQWGSIHCVGHSLGAHICGYAANEIKRRGADWKIRRITGLDPAQPCFKTADLALKLDKNDAPFVDVIHTNGQFLKKLGLGLPQPIGHIDFFPNGGKQQPGCALTSFTIPVLSIPREAINKAICSHGRSYLYFTESIVNSVSNNCTFVAHPWDRTYRNIDQVLSINCQSNMCSEMGINSDKFKFRGSYFTLTSSVQPYCHAGYWDREEAKEILKDDFKDTLED</sequence>
<dbReference type="InterPro" id="IPR033906">
    <property type="entry name" value="Lipase_N"/>
</dbReference>
<evidence type="ECO:0000256" key="3">
    <source>
        <dbReference type="ARBA" id="ARBA00010701"/>
    </source>
</evidence>
<dbReference type="PANTHER" id="PTHR11610:SF173">
    <property type="entry name" value="LIPASE DOMAIN-CONTAINING PROTEIN-RELATED"/>
    <property type="match status" value="1"/>
</dbReference>
<dbReference type="Proteomes" id="UP000002358">
    <property type="component" value="Unassembled WGS sequence"/>
</dbReference>
<dbReference type="PRINTS" id="PR00821">
    <property type="entry name" value="TAGLIPASE"/>
</dbReference>
<accession>A0A7M7R0L6</accession>
<dbReference type="OrthoDB" id="199913at2759"/>
<dbReference type="InterPro" id="IPR000734">
    <property type="entry name" value="TAG_lipase"/>
</dbReference>
<dbReference type="Pfam" id="PF00151">
    <property type="entry name" value="Lipase"/>
    <property type="match status" value="1"/>
</dbReference>
<evidence type="ECO:0000256" key="8">
    <source>
        <dbReference type="RuleBase" id="RU004262"/>
    </source>
</evidence>
<comment type="subcellular location">
    <subcellularLocation>
        <location evidence="2">Secreted</location>
    </subcellularLocation>
</comment>
<feature type="domain" description="Lipase" evidence="10">
    <location>
        <begin position="125"/>
        <end position="432"/>
    </location>
</feature>
<dbReference type="RefSeq" id="XP_031778242.1">
    <property type="nucleotide sequence ID" value="XM_031922382.2"/>
</dbReference>
<dbReference type="CDD" id="cd00707">
    <property type="entry name" value="Pancreat_lipase_like"/>
    <property type="match status" value="1"/>
</dbReference>
<dbReference type="EC" id="3.1.1.32" evidence="4"/>
<evidence type="ECO:0000256" key="1">
    <source>
        <dbReference type="ARBA" id="ARBA00000111"/>
    </source>
</evidence>
<evidence type="ECO:0000256" key="7">
    <source>
        <dbReference type="ARBA" id="ARBA00023157"/>
    </source>
</evidence>
<dbReference type="InterPro" id="IPR013818">
    <property type="entry name" value="Lipase"/>
</dbReference>
<dbReference type="KEGG" id="nvi:100113631"/>
<dbReference type="PANTHER" id="PTHR11610">
    <property type="entry name" value="LIPASE"/>
    <property type="match status" value="1"/>
</dbReference>
<dbReference type="GeneID" id="100113631"/>
<evidence type="ECO:0000256" key="2">
    <source>
        <dbReference type="ARBA" id="ARBA00004613"/>
    </source>
</evidence>
<dbReference type="SUPFAM" id="SSF53474">
    <property type="entry name" value="alpha/beta-Hydrolases"/>
    <property type="match status" value="1"/>
</dbReference>
<dbReference type="Gene3D" id="3.40.50.1820">
    <property type="entry name" value="alpha/beta hydrolase"/>
    <property type="match status" value="1"/>
</dbReference>
<dbReference type="RefSeq" id="XP_032457338.1">
    <property type="nucleotide sequence ID" value="XM_032601447.1"/>
</dbReference>
<keyword evidence="7" id="KW-1015">Disulfide bond</keyword>
<dbReference type="GO" id="GO:0016042">
    <property type="term" value="P:lipid catabolic process"/>
    <property type="evidence" value="ECO:0007669"/>
    <property type="project" value="TreeGrafter"/>
</dbReference>
<dbReference type="GO" id="GO:0005615">
    <property type="term" value="C:extracellular space"/>
    <property type="evidence" value="ECO:0007669"/>
    <property type="project" value="TreeGrafter"/>
</dbReference>
<dbReference type="SMR" id="A0A7M7R0L6"/>
<evidence type="ECO:0000313" key="11">
    <source>
        <dbReference type="EnsemblMetazoa" id="XP_032457338"/>
    </source>
</evidence>
<evidence type="ECO:0000256" key="5">
    <source>
        <dbReference type="ARBA" id="ARBA00022525"/>
    </source>
</evidence>
<comment type="similarity">
    <text evidence="3 8">Belongs to the AB hydrolase superfamily. Lipase family.</text>
</comment>
<dbReference type="EnsemblMetazoa" id="XM_031922382">
    <property type="protein sequence ID" value="XP_031778242"/>
    <property type="gene ID" value="LOC100113631"/>
</dbReference>
<dbReference type="InParanoid" id="A0A7M7R0L6"/>
<evidence type="ECO:0000256" key="4">
    <source>
        <dbReference type="ARBA" id="ARBA00013179"/>
    </source>
</evidence>
<reference evidence="11" key="1">
    <citation type="submission" date="2021-01" db="UniProtKB">
        <authorList>
            <consortium name="EnsemblMetazoa"/>
        </authorList>
    </citation>
    <scope>IDENTIFICATION</scope>
</reference>
<dbReference type="EnsemblMetazoa" id="XM_032601448">
    <property type="protein sequence ID" value="XP_032457339"/>
    <property type="gene ID" value="LOC100113631"/>
</dbReference>
<evidence type="ECO:0000313" key="12">
    <source>
        <dbReference type="Proteomes" id="UP000002358"/>
    </source>
</evidence>
<dbReference type="EnsemblMetazoa" id="XM_032601447">
    <property type="protein sequence ID" value="XP_032457338"/>
    <property type="gene ID" value="LOC100113631"/>
</dbReference>
<evidence type="ECO:0000259" key="10">
    <source>
        <dbReference type="Pfam" id="PF00151"/>
    </source>
</evidence>
<comment type="catalytic activity">
    <reaction evidence="1">
        <text>a 1,2-diacyl-sn-glycero-3-phosphocholine + H2O = a 2-acyl-sn-glycero-3-phosphocholine + a fatty acid + H(+)</text>
        <dbReference type="Rhea" id="RHEA:18689"/>
        <dbReference type="ChEBI" id="CHEBI:15377"/>
        <dbReference type="ChEBI" id="CHEBI:15378"/>
        <dbReference type="ChEBI" id="CHEBI:28868"/>
        <dbReference type="ChEBI" id="CHEBI:57643"/>
        <dbReference type="ChEBI" id="CHEBI:57875"/>
        <dbReference type="EC" id="3.1.1.32"/>
    </reaction>
</comment>
<keyword evidence="12" id="KW-1185">Reference proteome</keyword>
<dbReference type="InterPro" id="IPR029058">
    <property type="entry name" value="AB_hydrolase_fold"/>
</dbReference>
<dbReference type="GO" id="GO:0008970">
    <property type="term" value="F:phospholipase A1 activity"/>
    <property type="evidence" value="ECO:0007669"/>
    <property type="project" value="UniProtKB-EC"/>
</dbReference>
<proteinExistence type="inferred from homology"/>